<dbReference type="AlphaFoldDB" id="B9SM36"/>
<dbReference type="EMBL" id="EQ975213">
    <property type="protein sequence ID" value="EEF27703.1"/>
    <property type="molecule type" value="Genomic_DNA"/>
</dbReference>
<evidence type="ECO:0000313" key="1">
    <source>
        <dbReference type="EMBL" id="EEF27703.1"/>
    </source>
</evidence>
<sequence length="72" mass="8515">MADRRKILIHSGYDKERDAKRKGTASRQWIAEDKRGDINLLADVFIKNFHNQLKIQREDSIKRYKEMIARGA</sequence>
<accession>B9SM36</accession>
<gene>
    <name evidence="2" type="ORF">RCOM_0877780</name>
    <name evidence="1" type="ORF">RCOM_2046140</name>
</gene>
<dbReference type="EMBL" id="EQ974025">
    <property type="protein sequence ID" value="EEF35299.1"/>
    <property type="molecule type" value="Genomic_DNA"/>
</dbReference>
<organism evidence="3">
    <name type="scientific">Ricinus communis</name>
    <name type="common">Castor bean</name>
    <dbReference type="NCBI Taxonomy" id="3988"/>
    <lineage>
        <taxon>Eukaryota</taxon>
        <taxon>Viridiplantae</taxon>
        <taxon>Streptophyta</taxon>
        <taxon>Embryophyta</taxon>
        <taxon>Tracheophyta</taxon>
        <taxon>Spermatophyta</taxon>
        <taxon>Magnoliopsida</taxon>
        <taxon>eudicotyledons</taxon>
        <taxon>Gunneridae</taxon>
        <taxon>Pentapetalae</taxon>
        <taxon>rosids</taxon>
        <taxon>fabids</taxon>
        <taxon>Malpighiales</taxon>
        <taxon>Euphorbiaceae</taxon>
        <taxon>Acalyphoideae</taxon>
        <taxon>Acalypheae</taxon>
        <taxon>Ricinus</taxon>
    </lineage>
</organism>
<keyword evidence="3" id="KW-1185">Reference proteome</keyword>
<protein>
    <submittedName>
        <fullName evidence="2">Uncharacterized protein</fullName>
    </submittedName>
</protein>
<name>B9SM36_RICCO</name>
<evidence type="ECO:0000313" key="2">
    <source>
        <dbReference type="EMBL" id="EEF35299.1"/>
    </source>
</evidence>
<dbReference type="Proteomes" id="UP000008311">
    <property type="component" value="Unassembled WGS sequence"/>
</dbReference>
<dbReference type="InterPro" id="IPR008480">
    <property type="entry name" value="DUF761_pln"/>
</dbReference>
<reference evidence="3" key="2">
    <citation type="journal article" date="2010" name="Nat. Biotechnol.">
        <title>Draft genome sequence of the oilseed species Ricinus communis.</title>
        <authorList>
            <person name="Chan A.P."/>
            <person name="Crabtree J."/>
            <person name="Zhao Q."/>
            <person name="Lorenzi H."/>
            <person name="Orvis J."/>
            <person name="Puiu D."/>
            <person name="Melake-Berhan A."/>
            <person name="Jones K.M."/>
            <person name="Redman J."/>
            <person name="Chen G."/>
            <person name="Cahoon E.B."/>
            <person name="Gedil M."/>
            <person name="Stanke M."/>
            <person name="Haas B.J."/>
            <person name="Wortman J.R."/>
            <person name="Fraser-Liggett C.M."/>
            <person name="Ravel J."/>
            <person name="Rabinowicz P.D."/>
        </authorList>
    </citation>
    <scope>NUCLEOTIDE SEQUENCE [LARGE SCALE GENOMIC DNA]</scope>
    <source>
        <strain evidence="3">cv. Hale</strain>
    </source>
</reference>
<reference evidence="2" key="1">
    <citation type="submission" date="2008-10" db="EMBL/GenBank/DDBJ databases">
        <authorList>
            <person name="Chan A."/>
            <person name="Puiu D."/>
            <person name="Melake A."/>
            <person name="Orvis J."/>
            <person name="Zhao Q."/>
            <person name="Wortman J."/>
            <person name="Utterback T."/>
            <person name="Rosovitz M.J."/>
            <person name="Inman J.M."/>
            <person name="Amedeo P."/>
            <person name="Schobel S."/>
            <person name="Galinsky K."/>
            <person name="Fraser C."/>
            <person name="Ravel J."/>
            <person name="Rabinowicz P."/>
        </authorList>
    </citation>
    <scope>NUCLEOTIDE SEQUENCE [LARGE SCALE GENOMIC DNA]</scope>
</reference>
<evidence type="ECO:0000313" key="3">
    <source>
        <dbReference type="Proteomes" id="UP000008311"/>
    </source>
</evidence>
<proteinExistence type="predicted"/>
<dbReference type="Pfam" id="PF05553">
    <property type="entry name" value="DUF761"/>
    <property type="match status" value="1"/>
</dbReference>
<dbReference type="InParanoid" id="B9SM36"/>